<dbReference type="InterPro" id="IPR002942">
    <property type="entry name" value="S4_RNA-bd"/>
</dbReference>
<dbReference type="InterPro" id="IPR006145">
    <property type="entry name" value="PsdUridine_synth_RsuA/RluA"/>
</dbReference>
<dbReference type="PANTHER" id="PTHR47683:SF2">
    <property type="entry name" value="RNA-BINDING S4 DOMAIN-CONTAINING PROTEIN"/>
    <property type="match status" value="1"/>
</dbReference>
<dbReference type="SUPFAM" id="SSF55174">
    <property type="entry name" value="Alpha-L RNA-binding motif"/>
    <property type="match status" value="1"/>
</dbReference>
<dbReference type="CDD" id="cd00165">
    <property type="entry name" value="S4"/>
    <property type="match status" value="1"/>
</dbReference>
<dbReference type="Pfam" id="PF00849">
    <property type="entry name" value="PseudoU_synth_2"/>
    <property type="match status" value="1"/>
</dbReference>
<evidence type="ECO:0000259" key="5">
    <source>
        <dbReference type="SMART" id="SM00363"/>
    </source>
</evidence>
<gene>
    <name evidence="6" type="ORF">IAC96_13595</name>
</gene>
<name>A0A9D1EHC6_9FIRM</name>
<dbReference type="GO" id="GO:0000455">
    <property type="term" value="P:enzyme-directed rRNA pseudouridine synthesis"/>
    <property type="evidence" value="ECO:0007669"/>
    <property type="project" value="UniProtKB-ARBA"/>
</dbReference>
<sequence>MEKIRLNKYLSECGICSRREADRLAEAGRITVNGAAAFVGMSVCESDEIVVDGKLIKPQKKKQVLLAVNKPKGVVCTTARFKGEQNIVDMVQYPTRIYPIGRLDKDSEGLILMTNDGEIVNKISRSRNNHEKEYVVTVNKQVTEKFLDQMRNGVEILNTVTKPCVCKKTGNREFHIILTQGLNRQIRRMCEVCGYRVENLKRIRIMNIRLGNIPLGHFRNVTEKERMELEQLCNRTEKG</sequence>
<dbReference type="Gene3D" id="3.30.70.1560">
    <property type="entry name" value="Alpha-L RNA-binding motif"/>
    <property type="match status" value="1"/>
</dbReference>
<proteinExistence type="inferred from homology"/>
<dbReference type="GO" id="GO:0120159">
    <property type="term" value="F:rRNA pseudouridine synthase activity"/>
    <property type="evidence" value="ECO:0007669"/>
    <property type="project" value="UniProtKB-ARBA"/>
</dbReference>
<dbReference type="InterPro" id="IPR020103">
    <property type="entry name" value="PsdUridine_synth_cat_dom_sf"/>
</dbReference>
<comment type="caution">
    <text evidence="6">The sequence shown here is derived from an EMBL/GenBank/DDBJ whole genome shotgun (WGS) entry which is preliminary data.</text>
</comment>
<reference evidence="6" key="1">
    <citation type="submission" date="2020-10" db="EMBL/GenBank/DDBJ databases">
        <authorList>
            <person name="Gilroy R."/>
        </authorList>
    </citation>
    <scope>NUCLEOTIDE SEQUENCE</scope>
    <source>
        <strain evidence="6">ChiW13-3771</strain>
    </source>
</reference>
<dbReference type="InterPro" id="IPR036986">
    <property type="entry name" value="S4_RNA-bd_sf"/>
</dbReference>
<accession>A0A9D1EHC6</accession>
<keyword evidence="3" id="KW-0694">RNA-binding</keyword>
<evidence type="ECO:0000256" key="1">
    <source>
        <dbReference type="ARBA" id="ARBA00008348"/>
    </source>
</evidence>
<dbReference type="InterPro" id="IPR000748">
    <property type="entry name" value="PsdUridine_synth_RsuA/RluB/E/F"/>
</dbReference>
<evidence type="ECO:0000256" key="3">
    <source>
        <dbReference type="PROSITE-ProRule" id="PRU00182"/>
    </source>
</evidence>
<dbReference type="SUPFAM" id="SSF55120">
    <property type="entry name" value="Pseudouridine synthase"/>
    <property type="match status" value="1"/>
</dbReference>
<feature type="domain" description="RNA-binding S4" evidence="5">
    <location>
        <begin position="4"/>
        <end position="61"/>
    </location>
</feature>
<comment type="similarity">
    <text evidence="1 4">Belongs to the pseudouridine synthase RsuA family.</text>
</comment>
<dbReference type="InterPro" id="IPR050343">
    <property type="entry name" value="RsuA_PseudoU_synthase"/>
</dbReference>
<organism evidence="6 7">
    <name type="scientific">Candidatus Fimimorpha faecalis</name>
    <dbReference type="NCBI Taxonomy" id="2840824"/>
    <lineage>
        <taxon>Bacteria</taxon>
        <taxon>Bacillati</taxon>
        <taxon>Bacillota</taxon>
        <taxon>Clostridia</taxon>
        <taxon>Eubacteriales</taxon>
        <taxon>Candidatus Fimimorpha</taxon>
    </lineage>
</organism>
<dbReference type="Pfam" id="PF01479">
    <property type="entry name" value="S4"/>
    <property type="match status" value="1"/>
</dbReference>
<dbReference type="InterPro" id="IPR018496">
    <property type="entry name" value="PsdUridine_synth_RsuA/RluB_CS"/>
</dbReference>
<evidence type="ECO:0000256" key="4">
    <source>
        <dbReference type="RuleBase" id="RU003887"/>
    </source>
</evidence>
<keyword evidence="2 4" id="KW-0413">Isomerase</keyword>
<dbReference type="Proteomes" id="UP000824201">
    <property type="component" value="Unassembled WGS sequence"/>
</dbReference>
<dbReference type="EMBL" id="DVHN01000193">
    <property type="protein sequence ID" value="HIR89973.1"/>
    <property type="molecule type" value="Genomic_DNA"/>
</dbReference>
<dbReference type="FunFam" id="3.30.70.1560:FF:000002">
    <property type="entry name" value="Pseudouridine synthase"/>
    <property type="match status" value="1"/>
</dbReference>
<dbReference type="SMART" id="SM00363">
    <property type="entry name" value="S4"/>
    <property type="match status" value="1"/>
</dbReference>
<dbReference type="Gene3D" id="3.30.70.580">
    <property type="entry name" value="Pseudouridine synthase I, catalytic domain, N-terminal subdomain"/>
    <property type="match status" value="1"/>
</dbReference>
<dbReference type="NCBIfam" id="TIGR00093">
    <property type="entry name" value="pseudouridine synthase"/>
    <property type="match status" value="1"/>
</dbReference>
<protein>
    <recommendedName>
        <fullName evidence="4">Pseudouridine synthase</fullName>
        <ecNumber evidence="4">5.4.99.-</ecNumber>
    </recommendedName>
</protein>
<dbReference type="InterPro" id="IPR020094">
    <property type="entry name" value="TruA/RsuA/RluB/E/F_N"/>
</dbReference>
<dbReference type="PANTHER" id="PTHR47683">
    <property type="entry name" value="PSEUDOURIDINE SYNTHASE FAMILY PROTEIN-RELATED"/>
    <property type="match status" value="1"/>
</dbReference>
<dbReference type="PROSITE" id="PS01149">
    <property type="entry name" value="PSI_RSU"/>
    <property type="match status" value="1"/>
</dbReference>
<dbReference type="PROSITE" id="PS50889">
    <property type="entry name" value="S4"/>
    <property type="match status" value="1"/>
</dbReference>
<dbReference type="Gene3D" id="3.10.290.10">
    <property type="entry name" value="RNA-binding S4 domain"/>
    <property type="match status" value="1"/>
</dbReference>
<dbReference type="InterPro" id="IPR042092">
    <property type="entry name" value="PsdUridine_s_RsuA/RluB/E/F_cat"/>
</dbReference>
<dbReference type="GO" id="GO:0003723">
    <property type="term" value="F:RNA binding"/>
    <property type="evidence" value="ECO:0007669"/>
    <property type="project" value="UniProtKB-KW"/>
</dbReference>
<dbReference type="AlphaFoldDB" id="A0A9D1EHC6"/>
<evidence type="ECO:0000256" key="2">
    <source>
        <dbReference type="ARBA" id="ARBA00023235"/>
    </source>
</evidence>
<reference evidence="6" key="2">
    <citation type="journal article" date="2021" name="PeerJ">
        <title>Extensive microbial diversity within the chicken gut microbiome revealed by metagenomics and culture.</title>
        <authorList>
            <person name="Gilroy R."/>
            <person name="Ravi A."/>
            <person name="Getino M."/>
            <person name="Pursley I."/>
            <person name="Horton D.L."/>
            <person name="Alikhan N.F."/>
            <person name="Baker D."/>
            <person name="Gharbi K."/>
            <person name="Hall N."/>
            <person name="Watson M."/>
            <person name="Adriaenssens E.M."/>
            <person name="Foster-Nyarko E."/>
            <person name="Jarju S."/>
            <person name="Secka A."/>
            <person name="Antonio M."/>
            <person name="Oren A."/>
            <person name="Chaudhuri R.R."/>
            <person name="La Ragione R."/>
            <person name="Hildebrand F."/>
            <person name="Pallen M.J."/>
        </authorList>
    </citation>
    <scope>NUCLEOTIDE SEQUENCE</scope>
    <source>
        <strain evidence="6">ChiW13-3771</strain>
    </source>
</reference>
<evidence type="ECO:0000313" key="7">
    <source>
        <dbReference type="Proteomes" id="UP000824201"/>
    </source>
</evidence>
<evidence type="ECO:0000313" key="6">
    <source>
        <dbReference type="EMBL" id="HIR89973.1"/>
    </source>
</evidence>
<dbReference type="EC" id="5.4.99.-" evidence="4"/>
<dbReference type="FunFam" id="3.10.290.10:FF:000003">
    <property type="entry name" value="Pseudouridine synthase"/>
    <property type="match status" value="1"/>
</dbReference>